<dbReference type="Gene3D" id="3.30.70.660">
    <property type="entry name" value="Pseudouridine synthase I, catalytic domain, C-terminal subdomain"/>
    <property type="match status" value="1"/>
</dbReference>
<keyword evidence="3 4" id="KW-0413">Isomerase</keyword>
<reference evidence="9" key="1">
    <citation type="journal article" date="2020" name="ISME J.">
        <title>Gammaproteobacteria mediating utilization of methyl-, sulfur- and petroleum organic compounds in deep ocean hydrothermal plumes.</title>
        <authorList>
            <person name="Zhou Z."/>
            <person name="Liu Y."/>
            <person name="Pan J."/>
            <person name="Cron B.R."/>
            <person name="Toner B.M."/>
            <person name="Anantharaman K."/>
            <person name="Breier J.A."/>
            <person name="Dick G.J."/>
            <person name="Li M."/>
        </authorList>
    </citation>
    <scope>NUCLEOTIDE SEQUENCE</scope>
    <source>
        <strain evidence="9">SZUA-1451</strain>
    </source>
</reference>
<proteinExistence type="inferred from homology"/>
<dbReference type="InterPro" id="IPR001406">
    <property type="entry name" value="PsdUridine_synth_TruA"/>
</dbReference>
<name>A0A832ZAL7_9EURY</name>
<dbReference type="GO" id="GO:0031119">
    <property type="term" value="P:tRNA pseudouridine synthesis"/>
    <property type="evidence" value="ECO:0007669"/>
    <property type="project" value="UniProtKB-UniRule"/>
</dbReference>
<evidence type="ECO:0000259" key="8">
    <source>
        <dbReference type="Pfam" id="PF01416"/>
    </source>
</evidence>
<evidence type="ECO:0000313" key="9">
    <source>
        <dbReference type="EMBL" id="HIP74606.1"/>
    </source>
</evidence>
<dbReference type="SUPFAM" id="SSF55120">
    <property type="entry name" value="Pseudouridine synthase"/>
    <property type="match status" value="1"/>
</dbReference>
<dbReference type="InterPro" id="IPR020097">
    <property type="entry name" value="PsdUridine_synth_TruA_a/b_dom"/>
</dbReference>
<dbReference type="GO" id="GO:0160147">
    <property type="term" value="F:tRNA pseudouridine(38-40) synthase activity"/>
    <property type="evidence" value="ECO:0007669"/>
    <property type="project" value="UniProtKB-EC"/>
</dbReference>
<evidence type="ECO:0000256" key="2">
    <source>
        <dbReference type="ARBA" id="ARBA00022694"/>
    </source>
</evidence>
<evidence type="ECO:0000313" key="10">
    <source>
        <dbReference type="Proteomes" id="UP000649326"/>
    </source>
</evidence>
<feature type="active site" description="Nucleophile" evidence="4 5">
    <location>
        <position position="57"/>
    </location>
</feature>
<organism evidence="9 10">
    <name type="scientific">Thermococcus paralvinellae</name>
    <dbReference type="NCBI Taxonomy" id="582419"/>
    <lineage>
        <taxon>Archaea</taxon>
        <taxon>Methanobacteriati</taxon>
        <taxon>Methanobacteriota</taxon>
        <taxon>Thermococci</taxon>
        <taxon>Thermococcales</taxon>
        <taxon>Thermococcaceae</taxon>
        <taxon>Thermococcus</taxon>
    </lineage>
</organism>
<feature type="domain" description="Pseudouridine synthase I TruA alpha/beta" evidence="8">
    <location>
        <begin position="8"/>
        <end position="104"/>
    </location>
</feature>
<feature type="binding site" evidence="4 6">
    <location>
        <position position="112"/>
    </location>
    <ligand>
        <name>substrate</name>
    </ligand>
</feature>
<evidence type="ECO:0000256" key="7">
    <source>
        <dbReference type="RuleBase" id="RU003792"/>
    </source>
</evidence>
<protein>
    <recommendedName>
        <fullName evidence="4">tRNA pseudouridine synthase A</fullName>
        <ecNumber evidence="4">5.4.99.12</ecNumber>
    </recommendedName>
    <alternativeName>
        <fullName evidence="4">tRNA pseudouridine(38-40) synthase</fullName>
    </alternativeName>
    <alternativeName>
        <fullName evidence="4">tRNA pseudouridylate synthase I</fullName>
    </alternativeName>
    <alternativeName>
        <fullName evidence="4">tRNA-uridine isomerase I</fullName>
    </alternativeName>
</protein>
<dbReference type="PIRSF" id="PIRSF001430">
    <property type="entry name" value="tRNA_psdUrid_synth"/>
    <property type="match status" value="1"/>
</dbReference>
<gene>
    <name evidence="4 9" type="primary">truA</name>
    <name evidence="9" type="ORF">EYH13_00240</name>
</gene>
<dbReference type="PANTHER" id="PTHR11142">
    <property type="entry name" value="PSEUDOURIDYLATE SYNTHASE"/>
    <property type="match status" value="1"/>
</dbReference>
<feature type="domain" description="Pseudouridine synthase I TruA alpha/beta" evidence="8">
    <location>
        <begin position="132"/>
        <end position="229"/>
    </location>
</feature>
<dbReference type="GO" id="GO:0003723">
    <property type="term" value="F:RNA binding"/>
    <property type="evidence" value="ECO:0007669"/>
    <property type="project" value="InterPro"/>
</dbReference>
<evidence type="ECO:0000256" key="3">
    <source>
        <dbReference type="ARBA" id="ARBA00023235"/>
    </source>
</evidence>
<keyword evidence="2 4" id="KW-0819">tRNA processing</keyword>
<dbReference type="NCBIfam" id="TIGR00071">
    <property type="entry name" value="hisT_truA"/>
    <property type="match status" value="1"/>
</dbReference>
<dbReference type="AlphaFoldDB" id="A0A832ZAL7"/>
<dbReference type="FunFam" id="3.30.70.580:FF:000001">
    <property type="entry name" value="tRNA pseudouridine synthase A"/>
    <property type="match status" value="1"/>
</dbReference>
<comment type="similarity">
    <text evidence="1 4 7">Belongs to the tRNA pseudouridine synthase TruA family.</text>
</comment>
<evidence type="ECO:0000256" key="6">
    <source>
        <dbReference type="PIRSR" id="PIRSR001430-2"/>
    </source>
</evidence>
<dbReference type="InterPro" id="IPR020103">
    <property type="entry name" value="PsdUridine_synth_cat_dom_sf"/>
</dbReference>
<dbReference type="HAMAP" id="MF_00171">
    <property type="entry name" value="TruA"/>
    <property type="match status" value="1"/>
</dbReference>
<dbReference type="CDD" id="cd02866">
    <property type="entry name" value="PseudoU_synth_TruA_Archea"/>
    <property type="match status" value="1"/>
</dbReference>
<accession>A0A832ZAL7</accession>
<dbReference type="Proteomes" id="UP000649326">
    <property type="component" value="Unassembled WGS sequence"/>
</dbReference>
<dbReference type="EMBL" id="DQUG01000009">
    <property type="protein sequence ID" value="HIP74606.1"/>
    <property type="molecule type" value="Genomic_DNA"/>
</dbReference>
<evidence type="ECO:0000256" key="4">
    <source>
        <dbReference type="HAMAP-Rule" id="MF_00171"/>
    </source>
</evidence>
<dbReference type="Pfam" id="PF01416">
    <property type="entry name" value="PseudoU_synth_1"/>
    <property type="match status" value="2"/>
</dbReference>
<comment type="caution">
    <text evidence="9">The sequence shown here is derived from an EMBL/GenBank/DDBJ whole genome shotgun (WGS) entry which is preliminary data.</text>
</comment>
<dbReference type="InterPro" id="IPR020095">
    <property type="entry name" value="PsdUridine_synth_TruA_C"/>
</dbReference>
<dbReference type="Gene3D" id="3.30.70.580">
    <property type="entry name" value="Pseudouridine synthase I, catalytic domain, N-terminal subdomain"/>
    <property type="match status" value="1"/>
</dbReference>
<dbReference type="EC" id="5.4.99.12" evidence="4"/>
<dbReference type="PANTHER" id="PTHR11142:SF0">
    <property type="entry name" value="TRNA PSEUDOURIDINE SYNTHASE-LIKE 1"/>
    <property type="match status" value="1"/>
</dbReference>
<evidence type="ECO:0000256" key="5">
    <source>
        <dbReference type="PIRSR" id="PIRSR001430-1"/>
    </source>
</evidence>
<comment type="function">
    <text evidence="4">Formation of pseudouridine at positions 38, 39 and 40 in the anticodon stem and loop of transfer RNAs.</text>
</comment>
<dbReference type="InterPro" id="IPR020094">
    <property type="entry name" value="TruA/RsuA/RluB/E/F_N"/>
</dbReference>
<comment type="catalytic activity">
    <reaction evidence="4 7">
        <text>uridine(38/39/40) in tRNA = pseudouridine(38/39/40) in tRNA</text>
        <dbReference type="Rhea" id="RHEA:22376"/>
        <dbReference type="Rhea" id="RHEA-COMP:10085"/>
        <dbReference type="Rhea" id="RHEA-COMP:10087"/>
        <dbReference type="ChEBI" id="CHEBI:65314"/>
        <dbReference type="ChEBI" id="CHEBI:65315"/>
        <dbReference type="EC" id="5.4.99.12"/>
    </reaction>
</comment>
<evidence type="ECO:0000256" key="1">
    <source>
        <dbReference type="ARBA" id="ARBA00009375"/>
    </source>
</evidence>
<comment type="caution">
    <text evidence="4">Lacks conserved residue(s) required for the propagation of feature annotation.</text>
</comment>
<sequence>MRVALKIAYDGTKFSGFQRQPQPQLRTVEGEIIKALQKLNLIESPEKANFKGASRTDRGVSAFGNVVAFNTENPKLAHPRILNHHLRDVWVLGIAQVPSNFHPRFWAKSKIYRYYLVDEGFDVDVMKECGRLFVGVHDFSAFARLEKSKNPVREITRLEITPKGDIVVIEIEGKSFLWEMVRRIVTALKLCGLGVIGAEEIRKMLSGKTEKKLPPAPPENLVLWEIKYDSVNFQIDEYSLKRIGREFFERFSYALVRASIFKDFLSSLCHCRRTFHNNALGLSPFRESV</sequence>